<organism evidence="1 2">
    <name type="scientific">Nesidiocoris tenuis</name>
    <dbReference type="NCBI Taxonomy" id="355587"/>
    <lineage>
        <taxon>Eukaryota</taxon>
        <taxon>Metazoa</taxon>
        <taxon>Ecdysozoa</taxon>
        <taxon>Arthropoda</taxon>
        <taxon>Hexapoda</taxon>
        <taxon>Insecta</taxon>
        <taxon>Pterygota</taxon>
        <taxon>Neoptera</taxon>
        <taxon>Paraneoptera</taxon>
        <taxon>Hemiptera</taxon>
        <taxon>Heteroptera</taxon>
        <taxon>Panheteroptera</taxon>
        <taxon>Cimicomorpha</taxon>
        <taxon>Miridae</taxon>
        <taxon>Dicyphina</taxon>
        <taxon>Nesidiocoris</taxon>
    </lineage>
</organism>
<evidence type="ECO:0000313" key="2">
    <source>
        <dbReference type="Proteomes" id="UP001307889"/>
    </source>
</evidence>
<reference evidence="1 2" key="1">
    <citation type="submission" date="2023-09" db="EMBL/GenBank/DDBJ databases">
        <title>Nesidiocoris tenuis whole genome shotgun sequence.</title>
        <authorList>
            <person name="Shibata T."/>
            <person name="Shimoda M."/>
            <person name="Kobayashi T."/>
            <person name="Uehara T."/>
        </authorList>
    </citation>
    <scope>NUCLEOTIDE SEQUENCE [LARGE SCALE GENOMIC DNA]</scope>
    <source>
        <strain evidence="1 2">Japan</strain>
    </source>
</reference>
<sequence length="588" mass="67245">MYPHMNEESMSLAVDAVNKRFLPHFIKKKREVDSSKSKFYKRYAKWLEGEFTLDLGTSSVDSCSECDVGGRPVKHFSECGKRAQYYKVNSLRECCSQELIDAAASSSREEEKRAVLDADSALALITQANLSKYQYETIRKTTKEKGYNIFPSYGKVLEAKTKCYPPNIEISEISAKVPLQSLLDHTVTRIFESRSDSETNNWPEELMLHTKWGIDGASGQSEYKQRFSADNNDASDSHLFLTSIVPLLITPTTFTETESREIWKNERPSSTNYCRALHFQFKKETPELTRLEKNRVDMEIKELSETFITSGTRTLRVSHKLHFTMIDGKVAQVVTNTSSASNCILCGAKPSQLNDMSRYGCPILKEEALLLGMSTLHARIKFMEYILHLSYNMQFEAWRTTPATRPIKEEKKKHVQDEFLKRMGLYVDMVKQGTGTTNDGNTSRRFFSNPALVAEITQVDERLISRLGVILEVICCLSPIDTSKFREYSHETATLATTLYPWYYLPANIHKILFHGTEIIESAALPIGSLSEEAQECRNKHYKYFRTHHSRKCSRLATNEDVFHQMLISSDPFISSLRPQFKTKNAAK</sequence>
<keyword evidence="2" id="KW-1185">Reference proteome</keyword>
<evidence type="ECO:0000313" key="1">
    <source>
        <dbReference type="EMBL" id="BES91384.1"/>
    </source>
</evidence>
<proteinExistence type="predicted"/>
<accession>A0ABN7AJ44</accession>
<protein>
    <submittedName>
        <fullName evidence="1">Uncharacterized protein</fullName>
    </submittedName>
</protein>
<name>A0ABN7AJ44_9HEMI</name>
<gene>
    <name evidence="1" type="ORF">NTJ_04193</name>
</gene>
<dbReference type="Proteomes" id="UP001307889">
    <property type="component" value="Chromosome 2"/>
</dbReference>
<dbReference type="EMBL" id="AP028910">
    <property type="protein sequence ID" value="BES91384.1"/>
    <property type="molecule type" value="Genomic_DNA"/>
</dbReference>